<name>A0ABN3KEJ1_9ACTN</name>
<keyword evidence="2" id="KW-1185">Reference proteome</keyword>
<dbReference type="Proteomes" id="UP001501231">
    <property type="component" value="Unassembled WGS sequence"/>
</dbReference>
<sequence>MIRAGTAPPVLATGFAAPVCTAGALVAQAEASRADVVITATPTWVRSRNRGLMRKIRAKPDDSCPILT</sequence>
<organism evidence="1 2">
    <name type="scientific">Actinomadura vinacea</name>
    <dbReference type="NCBI Taxonomy" id="115336"/>
    <lineage>
        <taxon>Bacteria</taxon>
        <taxon>Bacillati</taxon>
        <taxon>Actinomycetota</taxon>
        <taxon>Actinomycetes</taxon>
        <taxon>Streptosporangiales</taxon>
        <taxon>Thermomonosporaceae</taxon>
        <taxon>Actinomadura</taxon>
    </lineage>
</organism>
<comment type="caution">
    <text evidence="1">The sequence shown here is derived from an EMBL/GenBank/DDBJ whole genome shotgun (WGS) entry which is preliminary data.</text>
</comment>
<evidence type="ECO:0000313" key="2">
    <source>
        <dbReference type="Proteomes" id="UP001501231"/>
    </source>
</evidence>
<dbReference type="EMBL" id="BAAARW010000039">
    <property type="protein sequence ID" value="GAA2454613.1"/>
    <property type="molecule type" value="Genomic_DNA"/>
</dbReference>
<evidence type="ECO:0000313" key="1">
    <source>
        <dbReference type="EMBL" id="GAA2454613.1"/>
    </source>
</evidence>
<accession>A0ABN3KEJ1</accession>
<gene>
    <name evidence="1" type="ORF">GCM10010191_86980</name>
</gene>
<reference evidence="1 2" key="1">
    <citation type="journal article" date="2019" name="Int. J. Syst. Evol. Microbiol.">
        <title>The Global Catalogue of Microorganisms (GCM) 10K type strain sequencing project: providing services to taxonomists for standard genome sequencing and annotation.</title>
        <authorList>
            <consortium name="The Broad Institute Genomics Platform"/>
            <consortium name="The Broad Institute Genome Sequencing Center for Infectious Disease"/>
            <person name="Wu L."/>
            <person name="Ma J."/>
        </authorList>
    </citation>
    <scope>NUCLEOTIDE SEQUENCE [LARGE SCALE GENOMIC DNA]</scope>
    <source>
        <strain evidence="1 2">JCM 3325</strain>
    </source>
</reference>
<proteinExistence type="predicted"/>
<protein>
    <submittedName>
        <fullName evidence="1">Uncharacterized protein</fullName>
    </submittedName>
</protein>